<dbReference type="Proteomes" id="UP000597341">
    <property type="component" value="Unassembled WGS sequence"/>
</dbReference>
<accession>A0ABQ3HNJ5</accession>
<sequence length="138" mass="15088">MSERSDASDSEGQGRLGIVLRSIRTCRDECAHLPMSECPSATSLDAWQGLIMGHVTRRLARRIEHDFPQGVADDVTLMVSGAAHSERVQAAIVLAAGGDTRELGRQIELAQVDWRDVLVHAGLAEEDWTSVLDQQLGR</sequence>
<gene>
    <name evidence="1" type="ORF">GCM10011376_37160</name>
</gene>
<keyword evidence="2" id="KW-1185">Reference proteome</keyword>
<dbReference type="RefSeq" id="WP_229856806.1">
    <property type="nucleotide sequence ID" value="NZ_BNAD01000017.1"/>
</dbReference>
<organism evidence="1 2">
    <name type="scientific">Nocardioides flavus</name>
    <name type="common">ex Wang et al. 2016</name>
    <dbReference type="NCBI Taxonomy" id="2058780"/>
    <lineage>
        <taxon>Bacteria</taxon>
        <taxon>Bacillati</taxon>
        <taxon>Actinomycetota</taxon>
        <taxon>Actinomycetes</taxon>
        <taxon>Propionibacteriales</taxon>
        <taxon>Nocardioidaceae</taxon>
        <taxon>Nocardioides</taxon>
    </lineage>
</organism>
<evidence type="ECO:0000313" key="2">
    <source>
        <dbReference type="Proteomes" id="UP000597341"/>
    </source>
</evidence>
<protein>
    <submittedName>
        <fullName evidence="1">Uncharacterized protein</fullName>
    </submittedName>
</protein>
<comment type="caution">
    <text evidence="1">The sequence shown here is derived from an EMBL/GenBank/DDBJ whole genome shotgun (WGS) entry which is preliminary data.</text>
</comment>
<evidence type="ECO:0000313" key="1">
    <source>
        <dbReference type="EMBL" id="GHE19106.1"/>
    </source>
</evidence>
<proteinExistence type="predicted"/>
<reference evidence="2" key="1">
    <citation type="journal article" date="2019" name="Int. J. Syst. Evol. Microbiol.">
        <title>The Global Catalogue of Microorganisms (GCM) 10K type strain sequencing project: providing services to taxonomists for standard genome sequencing and annotation.</title>
        <authorList>
            <consortium name="The Broad Institute Genomics Platform"/>
            <consortium name="The Broad Institute Genome Sequencing Center for Infectious Disease"/>
            <person name="Wu L."/>
            <person name="Ma J."/>
        </authorList>
    </citation>
    <scope>NUCLEOTIDE SEQUENCE [LARGE SCALE GENOMIC DNA]</scope>
    <source>
        <strain evidence="2">CGMCC 1.12791</strain>
    </source>
</reference>
<dbReference type="EMBL" id="BNAD01000017">
    <property type="protein sequence ID" value="GHE19106.1"/>
    <property type="molecule type" value="Genomic_DNA"/>
</dbReference>
<name>A0ABQ3HNJ5_9ACTN</name>